<evidence type="ECO:0000259" key="4">
    <source>
        <dbReference type="SMART" id="SM00013"/>
    </source>
</evidence>
<dbReference type="SUPFAM" id="SSF52058">
    <property type="entry name" value="L domain-like"/>
    <property type="match status" value="1"/>
</dbReference>
<keyword evidence="1" id="KW-0433">Leucine-rich repeat</keyword>
<dbReference type="InterPro" id="IPR032675">
    <property type="entry name" value="LRR_dom_sf"/>
</dbReference>
<evidence type="ECO:0000313" key="6">
    <source>
        <dbReference type="Proteomes" id="UP001153148"/>
    </source>
</evidence>
<keyword evidence="3" id="KW-0677">Repeat</keyword>
<reference evidence="5" key="1">
    <citation type="submission" date="2021-03" db="EMBL/GenBank/DDBJ databases">
        <authorList>
            <person name="Tran Van P."/>
        </authorList>
    </citation>
    <scope>NUCLEOTIDE SEQUENCE</scope>
</reference>
<name>A0ABN7NP50_TIMPD</name>
<gene>
    <name evidence="5" type="ORF">TPAB3V08_LOCUS4595</name>
</gene>
<dbReference type="InterPro" id="IPR000372">
    <property type="entry name" value="LRRNT"/>
</dbReference>
<dbReference type="EMBL" id="CAJPIN010005724">
    <property type="protein sequence ID" value="CAG2057618.1"/>
    <property type="molecule type" value="Genomic_DNA"/>
</dbReference>
<dbReference type="PANTHER" id="PTHR24369:SF210">
    <property type="entry name" value="CHAOPTIN-RELATED"/>
    <property type="match status" value="1"/>
</dbReference>
<dbReference type="PANTHER" id="PTHR24369">
    <property type="entry name" value="ANTIGEN BSP, PUTATIVE-RELATED"/>
    <property type="match status" value="1"/>
</dbReference>
<feature type="domain" description="LRRNT" evidence="4">
    <location>
        <begin position="95"/>
        <end position="127"/>
    </location>
</feature>
<keyword evidence="6" id="KW-1185">Reference proteome</keyword>
<dbReference type="Proteomes" id="UP001153148">
    <property type="component" value="Unassembled WGS sequence"/>
</dbReference>
<dbReference type="Gene3D" id="3.80.10.10">
    <property type="entry name" value="Ribonuclease Inhibitor"/>
    <property type="match status" value="1"/>
</dbReference>
<proteinExistence type="predicted"/>
<evidence type="ECO:0000256" key="2">
    <source>
        <dbReference type="ARBA" id="ARBA00022729"/>
    </source>
</evidence>
<dbReference type="InterPro" id="IPR050541">
    <property type="entry name" value="LRR_TM_domain-containing"/>
</dbReference>
<accession>A0ABN7NP50</accession>
<organism evidence="5 6">
    <name type="scientific">Timema podura</name>
    <name type="common">Walking stick</name>
    <dbReference type="NCBI Taxonomy" id="61482"/>
    <lineage>
        <taxon>Eukaryota</taxon>
        <taxon>Metazoa</taxon>
        <taxon>Ecdysozoa</taxon>
        <taxon>Arthropoda</taxon>
        <taxon>Hexapoda</taxon>
        <taxon>Insecta</taxon>
        <taxon>Pterygota</taxon>
        <taxon>Neoptera</taxon>
        <taxon>Polyneoptera</taxon>
        <taxon>Phasmatodea</taxon>
        <taxon>Timematodea</taxon>
        <taxon>Timematoidea</taxon>
        <taxon>Timematidae</taxon>
        <taxon>Timema</taxon>
    </lineage>
</organism>
<evidence type="ECO:0000313" key="5">
    <source>
        <dbReference type="EMBL" id="CAG2057618.1"/>
    </source>
</evidence>
<sequence length="184" mass="20069">MGDRRTFGSAGHKFEVLVLISVSFTVRKDSGNLSASVEKPPPVHPTEIRTSISPSSAVELNTTSALANYATEVDGLLLVLVVLLSLTSSQELRTPCPSPCECSEHLVDCSLRSLAEIPRDLPDTTIALTAAHNNLTTITTKDFPRTRPKLQSLYLNNNTIRYLEINAFGKLDNLKVSRLTGEPH</sequence>
<protein>
    <recommendedName>
        <fullName evidence="4">LRRNT domain-containing protein</fullName>
    </recommendedName>
</protein>
<keyword evidence="2" id="KW-0732">Signal</keyword>
<dbReference type="SMART" id="SM00013">
    <property type="entry name" value="LRRNT"/>
    <property type="match status" value="1"/>
</dbReference>
<evidence type="ECO:0000256" key="1">
    <source>
        <dbReference type="ARBA" id="ARBA00022614"/>
    </source>
</evidence>
<evidence type="ECO:0000256" key="3">
    <source>
        <dbReference type="ARBA" id="ARBA00022737"/>
    </source>
</evidence>
<comment type="caution">
    <text evidence="5">The sequence shown here is derived from an EMBL/GenBank/DDBJ whole genome shotgun (WGS) entry which is preliminary data.</text>
</comment>